<dbReference type="Pfam" id="PF06722">
    <property type="entry name" value="EryCIII-like_C"/>
    <property type="match status" value="1"/>
</dbReference>
<keyword evidence="1 4" id="KW-0808">Transferase</keyword>
<feature type="domain" description="Erythromycin biosynthesis protein CIII-like C-terminal" evidence="3">
    <location>
        <begin position="445"/>
        <end position="548"/>
    </location>
</feature>
<dbReference type="InterPro" id="IPR050426">
    <property type="entry name" value="Glycosyltransferase_28"/>
</dbReference>
<name>A0A1V9ZPE4_9STRA</name>
<evidence type="ECO:0000259" key="2">
    <source>
        <dbReference type="Pfam" id="PF03033"/>
    </source>
</evidence>
<dbReference type="InterPro" id="IPR004276">
    <property type="entry name" value="GlycoTrans_28_N"/>
</dbReference>
<dbReference type="SUPFAM" id="SSF53756">
    <property type="entry name" value="UDP-Glycosyltransferase/glycogen phosphorylase"/>
    <property type="match status" value="2"/>
</dbReference>
<reference evidence="4 5" key="1">
    <citation type="journal article" date="2014" name="Genome Biol. Evol.">
        <title>The secreted proteins of Achlya hypogyna and Thraustotheca clavata identify the ancestral oomycete secretome and reveal gene acquisitions by horizontal gene transfer.</title>
        <authorList>
            <person name="Misner I."/>
            <person name="Blouin N."/>
            <person name="Leonard G."/>
            <person name="Richards T.A."/>
            <person name="Lane C.E."/>
        </authorList>
    </citation>
    <scope>NUCLEOTIDE SEQUENCE [LARGE SCALE GENOMIC DNA]</scope>
    <source>
        <strain evidence="4 5">ATCC 34112</strain>
    </source>
</reference>
<dbReference type="CDD" id="cd03784">
    <property type="entry name" value="GT1_Gtf-like"/>
    <property type="match status" value="1"/>
</dbReference>
<dbReference type="GO" id="GO:0005975">
    <property type="term" value="P:carbohydrate metabolic process"/>
    <property type="evidence" value="ECO:0007669"/>
    <property type="project" value="InterPro"/>
</dbReference>
<dbReference type="Pfam" id="PF03033">
    <property type="entry name" value="Glyco_transf_28"/>
    <property type="match status" value="2"/>
</dbReference>
<dbReference type="InterPro" id="IPR002213">
    <property type="entry name" value="UDP_glucos_trans"/>
</dbReference>
<comment type="caution">
    <text evidence="4">The sequence shown here is derived from an EMBL/GenBank/DDBJ whole genome shotgun (WGS) entry which is preliminary data.</text>
</comment>
<dbReference type="GO" id="GO:0016906">
    <property type="term" value="F:sterol 3-beta-glucosyltransferase activity"/>
    <property type="evidence" value="ECO:0007669"/>
    <property type="project" value="UniProtKB-ARBA"/>
</dbReference>
<feature type="domain" description="Glycosyltransferase family 28 N-terminal" evidence="2">
    <location>
        <begin position="133"/>
        <end position="285"/>
    </location>
</feature>
<dbReference type="Proteomes" id="UP000243217">
    <property type="component" value="Unassembled WGS sequence"/>
</dbReference>
<evidence type="ECO:0000313" key="5">
    <source>
        <dbReference type="Proteomes" id="UP000243217"/>
    </source>
</evidence>
<dbReference type="PANTHER" id="PTHR48050:SF13">
    <property type="entry name" value="STEROL 3-BETA-GLUCOSYLTRANSFERASE UGT80A2"/>
    <property type="match status" value="1"/>
</dbReference>
<protein>
    <submittedName>
        <fullName evidence="4">Sterol 3-beta-glucosyltransferase</fullName>
    </submittedName>
</protein>
<keyword evidence="5" id="KW-1185">Reference proteome</keyword>
<gene>
    <name evidence="4" type="ORF">THRCLA_06351</name>
</gene>
<dbReference type="InterPro" id="IPR010610">
    <property type="entry name" value="EryCIII-like_C"/>
</dbReference>
<sequence>MSKWKETVARAKEKIREIDIPIKKTVDSIDIPVNKTMESLSLKIRNLTHRHNDNTDEESHPSIYPTATAIANCDGRIEIEFNDEEEFDLPPQPSLSRSQTQYWNPPFSRSNAVVVNSPTESSTSIFDVPPMHICIMIVGTRGDVQPFIGIGKRLLEDGHRVRLATHAVYRSMVVDAGLEFYPLGGDPKELAAYMVKTGGHIIPLEFEVITKDVPRNIQMIEEILYSTWPAVHSPDPGAESCLSPFRANAIISNPVTYGHIHVAEKLGVPLHIMFPQPWVPTQAFPHPLSNLAYTGKIEKRNYYSYKLVDLLMWQGVEMMTNRFREDVLGLQKIRMGDSGRNILLDLRIPHSFMWSKYLVPSPDDWDPDLYDVIGTVCDNSTSKYEPSSDFTDFLDNGPPPIFVGFGSMVIPNPAKTTKIILDAAIAANVRLVIQSSWSDMTDGGAITIPDNVFILGNCPHDWLFPHMAAVVHHGGAGTTAAGLLAGKPTFIVPFFGDQPFWGWAVESSGVGVRPCPIQDLTVAILTEAFKGLINPKVKEKAMQMKSMMEVEDGVENAVQSFYHHLPVPKMLCAFTPQHIATKWLVHDQAQVCECCAFVIRTATNQPILDYHVMDYMRGPSSGFEGAANGAGAFVHEIGSSLVGVVTEPTKGYKKDGAKGAAIGAAKGIGTLFVAPFSGIALFANRVAVGTYNFHHKNSDKKRKQPRLDTRNLFTKEDVTFSTASDKDDLTYKKLHPQSLAPLVPISLTSSEQKRILFVLKNEIAFKQQRKQLEDDYRRSSITASIVTVESESKYAPQFDEISASVPIVVEGLRWTAAGQFHMDFKPNGDNVEMYSPAALLNDDSLSYEESSSDNVPQFAMNVSVLAIGKRGEVEAFISVAKVLVSDGHHVRFCANAKYESIAVEHGLEFFPLQGNPTSVQDCMAKLFQNISAVDGPWNDILAFLQSTWEAVNSAGYRADLIVSHPAIVVHRYLAERLGIPLHLMSSFPWSPTSEFPNPLMENSSEWNEWGNWLSYAAIDEHVWNHLKDTLNRFRVETLGLPPWHLRLPPSWSVWKIPITYLWSQSLLPKPHDWGQEVEIVGFPELLPTEAAYTPPPTLANFLTASGLSTIYVNINSLELTAAMSILHEVLMIKESFQVVLHNESVRDIFVSDAGRLCVVPSSIPVEWLVEQCDGILHQGSDDVVLALLKCPKPSMACPVTATERLWASKLQEAATRDDGVQLQLPPIPLKDIHNDSQAVAAVFTSLLNMEVKRRTSIPLRHTLTRTSPIVPIYDETKQAARRAVNSIYRNLPIQSMVCDIIPTKLARVYIPLYDLKLSHEAAFTGRQIWGDDLEIKVYKPVYYSLSTGPQYVAMNYRKQINSRAHHKILEAFASILSTESSGQTLRLNRQESMPGVAIDVTSFWSNIQEEIQSREMILRKYEAFIKEKKFKNVLKSLS</sequence>
<dbReference type="FunFam" id="3.40.50.2000:FF:000163">
    <property type="entry name" value="Sterol 3-beta-glucosyltransferase"/>
    <property type="match status" value="1"/>
</dbReference>
<dbReference type="PANTHER" id="PTHR48050">
    <property type="entry name" value="STEROL 3-BETA-GLUCOSYLTRANSFERASE"/>
    <property type="match status" value="1"/>
</dbReference>
<dbReference type="EMBL" id="JNBS01001779">
    <property type="protein sequence ID" value="OQR99867.1"/>
    <property type="molecule type" value="Genomic_DNA"/>
</dbReference>
<proteinExistence type="predicted"/>
<evidence type="ECO:0000256" key="1">
    <source>
        <dbReference type="ARBA" id="ARBA00022679"/>
    </source>
</evidence>
<accession>A0A1V9ZPE4</accession>
<dbReference type="Gene3D" id="3.40.50.2000">
    <property type="entry name" value="Glycogen Phosphorylase B"/>
    <property type="match status" value="3"/>
</dbReference>
<dbReference type="OrthoDB" id="5835829at2759"/>
<evidence type="ECO:0000313" key="4">
    <source>
        <dbReference type="EMBL" id="OQR99867.1"/>
    </source>
</evidence>
<organism evidence="4 5">
    <name type="scientific">Thraustotheca clavata</name>
    <dbReference type="NCBI Taxonomy" id="74557"/>
    <lineage>
        <taxon>Eukaryota</taxon>
        <taxon>Sar</taxon>
        <taxon>Stramenopiles</taxon>
        <taxon>Oomycota</taxon>
        <taxon>Saprolegniomycetes</taxon>
        <taxon>Saprolegniales</taxon>
        <taxon>Achlyaceae</taxon>
        <taxon>Thraustotheca</taxon>
    </lineage>
</organism>
<dbReference type="STRING" id="74557.A0A1V9ZPE4"/>
<feature type="domain" description="Glycosyltransferase family 28 N-terminal" evidence="2">
    <location>
        <begin position="864"/>
        <end position="995"/>
    </location>
</feature>
<evidence type="ECO:0000259" key="3">
    <source>
        <dbReference type="Pfam" id="PF06722"/>
    </source>
</evidence>